<feature type="region of interest" description="Disordered" evidence="1">
    <location>
        <begin position="1"/>
        <end position="33"/>
    </location>
</feature>
<dbReference type="InterPro" id="IPR010064">
    <property type="entry name" value="HK97-gp10_tail"/>
</dbReference>
<accession>A0A7W9EV40</accession>
<sequence length="112" mass="12685">MRDAVKDAAPRGTEPTKKTWRNKDGTQNSADYGRLHENIKTRKVKSRKRQTIAFVVTTGSAFWGRFSEFGTEHEGAKPWFRPALDRVAGEVVDALSQELKKAIDRAARKARK</sequence>
<dbReference type="EMBL" id="JACIJK010000008">
    <property type="protein sequence ID" value="MBB5715851.1"/>
    <property type="molecule type" value="Genomic_DNA"/>
</dbReference>
<gene>
    <name evidence="2" type="ORF">FHS94_002708</name>
</gene>
<evidence type="ECO:0000313" key="3">
    <source>
        <dbReference type="Proteomes" id="UP000546200"/>
    </source>
</evidence>
<comment type="caution">
    <text evidence="2">The sequence shown here is derived from an EMBL/GenBank/DDBJ whole genome shotgun (WGS) entry which is preliminary data.</text>
</comment>
<evidence type="ECO:0000313" key="2">
    <source>
        <dbReference type="EMBL" id="MBB5715851.1"/>
    </source>
</evidence>
<protein>
    <submittedName>
        <fullName evidence="2">HK97 gp10 family phage protein</fullName>
    </submittedName>
</protein>
<reference evidence="2 3" key="1">
    <citation type="submission" date="2020-08" db="EMBL/GenBank/DDBJ databases">
        <title>Genomic Encyclopedia of Type Strains, Phase IV (KMG-IV): sequencing the most valuable type-strain genomes for metagenomic binning, comparative biology and taxonomic classification.</title>
        <authorList>
            <person name="Goeker M."/>
        </authorList>
    </citation>
    <scope>NUCLEOTIDE SEQUENCE [LARGE SCALE GENOMIC DNA]</scope>
    <source>
        <strain evidence="2 3">DSM 100044</strain>
    </source>
</reference>
<organism evidence="2 3">
    <name type="scientific">Sphingomonas aerophila</name>
    <dbReference type="NCBI Taxonomy" id="1344948"/>
    <lineage>
        <taxon>Bacteria</taxon>
        <taxon>Pseudomonadati</taxon>
        <taxon>Pseudomonadota</taxon>
        <taxon>Alphaproteobacteria</taxon>
        <taxon>Sphingomonadales</taxon>
        <taxon>Sphingomonadaceae</taxon>
        <taxon>Sphingomonas</taxon>
    </lineage>
</organism>
<proteinExistence type="predicted"/>
<feature type="compositionally biased region" description="Basic and acidic residues" evidence="1">
    <location>
        <begin position="1"/>
        <end position="24"/>
    </location>
</feature>
<keyword evidence="3" id="KW-1185">Reference proteome</keyword>
<dbReference type="Proteomes" id="UP000546200">
    <property type="component" value="Unassembled WGS sequence"/>
</dbReference>
<dbReference type="NCBIfam" id="TIGR01725">
    <property type="entry name" value="phge_HK97_gp10"/>
    <property type="match status" value="1"/>
</dbReference>
<dbReference type="AlphaFoldDB" id="A0A7W9EV40"/>
<name>A0A7W9EV40_9SPHN</name>
<evidence type="ECO:0000256" key="1">
    <source>
        <dbReference type="SAM" id="MobiDB-lite"/>
    </source>
</evidence>